<proteinExistence type="predicted"/>
<reference evidence="1" key="1">
    <citation type="journal article" date="2013" name="BMC Genomics">
        <title>Unscrambling butterfly oogenesis.</title>
        <authorList>
            <person name="Carter J.M."/>
            <person name="Baker S.C."/>
            <person name="Pink R."/>
            <person name="Carter D.R."/>
            <person name="Collins A."/>
            <person name="Tomlin J."/>
            <person name="Gibbs M."/>
            <person name="Breuker C.J."/>
        </authorList>
    </citation>
    <scope>NUCLEOTIDE SEQUENCE</scope>
    <source>
        <tissue evidence="1">Ovary</tissue>
    </source>
</reference>
<accession>S4PZZ5</accession>
<organism evidence="1">
    <name type="scientific">Pararge aegeria</name>
    <name type="common">speckled wood butterfly</name>
    <dbReference type="NCBI Taxonomy" id="116150"/>
    <lineage>
        <taxon>Eukaryota</taxon>
        <taxon>Metazoa</taxon>
        <taxon>Ecdysozoa</taxon>
        <taxon>Arthropoda</taxon>
        <taxon>Hexapoda</taxon>
        <taxon>Insecta</taxon>
        <taxon>Pterygota</taxon>
        <taxon>Neoptera</taxon>
        <taxon>Endopterygota</taxon>
        <taxon>Lepidoptera</taxon>
        <taxon>Glossata</taxon>
        <taxon>Ditrysia</taxon>
        <taxon>Papilionoidea</taxon>
        <taxon>Nymphalidae</taxon>
        <taxon>Satyrinae</taxon>
        <taxon>Satyrini</taxon>
        <taxon>Parargina</taxon>
        <taxon>Pararge</taxon>
    </lineage>
</organism>
<reference evidence="1" key="2">
    <citation type="submission" date="2013-05" db="EMBL/GenBank/DDBJ databases">
        <authorList>
            <person name="Carter J.-M."/>
            <person name="Baker S.C."/>
            <person name="Pink R."/>
            <person name="Carter D.R.F."/>
            <person name="Collins A."/>
            <person name="Tomlin J."/>
            <person name="Gibbs M."/>
            <person name="Breuker C.J."/>
        </authorList>
    </citation>
    <scope>NUCLEOTIDE SEQUENCE</scope>
    <source>
        <tissue evidence="1">Ovary</tissue>
    </source>
</reference>
<dbReference type="AlphaFoldDB" id="S4PZZ5"/>
<name>S4PZZ5_9NEOP</name>
<protein>
    <submittedName>
        <fullName evidence="1">Uncharacterized protein</fullName>
    </submittedName>
</protein>
<sequence length="95" mass="10437">MSSDQPRGRKHPYDAAPTPQLSLPLAVHLTDLVVTDETVLLTLYRLSPASRATRTPLEQDGCRRASVVTRAAFSLEPLSIYADDTSKHFTASLSR</sequence>
<evidence type="ECO:0000313" key="1">
    <source>
        <dbReference type="EMBL" id="JAA91882.1"/>
    </source>
</evidence>
<dbReference type="EMBL" id="GAIX01000678">
    <property type="protein sequence ID" value="JAA91882.1"/>
    <property type="molecule type" value="Transcribed_RNA"/>
</dbReference>